<evidence type="ECO:0000313" key="1">
    <source>
        <dbReference type="EMBL" id="MBE1488311.1"/>
    </source>
</evidence>
<name>A0A927R7Y3_9ACTN</name>
<evidence type="ECO:0000313" key="2">
    <source>
        <dbReference type="Proteomes" id="UP000649753"/>
    </source>
</evidence>
<organism evidence="1 2">
    <name type="scientific">Plantactinospora soyae</name>
    <dbReference type="NCBI Taxonomy" id="1544732"/>
    <lineage>
        <taxon>Bacteria</taxon>
        <taxon>Bacillati</taxon>
        <taxon>Actinomycetota</taxon>
        <taxon>Actinomycetes</taxon>
        <taxon>Micromonosporales</taxon>
        <taxon>Micromonosporaceae</taxon>
        <taxon>Plantactinospora</taxon>
    </lineage>
</organism>
<keyword evidence="2" id="KW-1185">Reference proteome</keyword>
<accession>A0A927R7Y3</accession>
<reference evidence="1" key="1">
    <citation type="submission" date="2020-10" db="EMBL/GenBank/DDBJ databases">
        <title>Sequencing the genomes of 1000 actinobacteria strains.</title>
        <authorList>
            <person name="Klenk H.-P."/>
        </authorList>
    </citation>
    <scope>NUCLEOTIDE SEQUENCE</scope>
    <source>
        <strain evidence="1">DSM 46832</strain>
    </source>
</reference>
<sequence>MATLNVFRNDAVGLLGRMTLKVDGRTVARLRGGQTASIDLAAGRHEVRAHMSWQASEPVTVHLADGDEVAVEMWTPEFSGTVGNTFWRARRALGLKVGS</sequence>
<gene>
    <name evidence="1" type="ORF">H4W31_003949</name>
</gene>
<dbReference type="Proteomes" id="UP000649753">
    <property type="component" value="Unassembled WGS sequence"/>
</dbReference>
<dbReference type="EMBL" id="JADBEB010000001">
    <property type="protein sequence ID" value="MBE1488311.1"/>
    <property type="molecule type" value="Genomic_DNA"/>
</dbReference>
<proteinExistence type="predicted"/>
<dbReference type="AlphaFoldDB" id="A0A927R7Y3"/>
<comment type="caution">
    <text evidence="1">The sequence shown here is derived from an EMBL/GenBank/DDBJ whole genome shotgun (WGS) entry which is preliminary data.</text>
</comment>
<dbReference type="RefSeq" id="WP_192768000.1">
    <property type="nucleotide sequence ID" value="NZ_JADBEB010000001.1"/>
</dbReference>
<protein>
    <submittedName>
        <fullName evidence="1">Uncharacterized protein</fullName>
    </submittedName>
</protein>